<keyword evidence="2" id="KW-1185">Reference proteome</keyword>
<protein>
    <submittedName>
        <fullName evidence="1">Uncharacterized protein</fullName>
    </submittedName>
</protein>
<gene>
    <name evidence="1" type="ORF">DWB77_01006</name>
</gene>
<name>A0A387HDW0_9ACTN</name>
<dbReference type="OrthoDB" id="4255520at2"/>
<evidence type="ECO:0000313" key="1">
    <source>
        <dbReference type="EMBL" id="AYG78897.1"/>
    </source>
</evidence>
<dbReference type="RefSeq" id="WP_120720083.1">
    <property type="nucleotide sequence ID" value="NZ_CP032698.1"/>
</dbReference>
<sequence length="73" mass="7816">MIEPPIVVHRPLGRGGRHVTALGQDIGVAYSDRDVIEFLRQSGIDESDAEAMVDGDSPEIAWHGAPAHHYGAA</sequence>
<accession>A0A387HDW0</accession>
<organism evidence="1 2">
    <name type="scientific">Streptomyces hundungensis</name>
    <dbReference type="NCBI Taxonomy" id="1077946"/>
    <lineage>
        <taxon>Bacteria</taxon>
        <taxon>Bacillati</taxon>
        <taxon>Actinomycetota</taxon>
        <taxon>Actinomycetes</taxon>
        <taxon>Kitasatosporales</taxon>
        <taxon>Streptomycetaceae</taxon>
        <taxon>Streptomyces</taxon>
    </lineage>
</organism>
<evidence type="ECO:0000313" key="2">
    <source>
        <dbReference type="Proteomes" id="UP000271554"/>
    </source>
</evidence>
<reference evidence="1 2" key="1">
    <citation type="submission" date="2018-10" db="EMBL/GenBank/DDBJ databases">
        <title>Relationship between Morphology and Antimicrobial Activity in Streptomyces.</title>
        <authorList>
            <person name="Kang H.J."/>
            <person name="Kim S.B."/>
        </authorList>
    </citation>
    <scope>NUCLEOTIDE SEQUENCE [LARGE SCALE GENOMIC DNA]</scope>
    <source>
        <strain evidence="1 2">BH38</strain>
    </source>
</reference>
<dbReference type="Proteomes" id="UP000271554">
    <property type="component" value="Chromosome"/>
</dbReference>
<proteinExistence type="predicted"/>
<dbReference type="EMBL" id="CP032698">
    <property type="protein sequence ID" value="AYG78897.1"/>
    <property type="molecule type" value="Genomic_DNA"/>
</dbReference>
<dbReference type="KEGG" id="shun:DWB77_01006"/>
<dbReference type="AlphaFoldDB" id="A0A387HDW0"/>